<keyword evidence="2" id="KW-1185">Reference proteome</keyword>
<comment type="caution">
    <text evidence="1">The sequence shown here is derived from an EMBL/GenBank/DDBJ whole genome shotgun (WGS) entry which is preliminary data.</text>
</comment>
<evidence type="ECO:0000313" key="1">
    <source>
        <dbReference type="EMBL" id="TID18841.1"/>
    </source>
</evidence>
<name>A0A4Z1PB69_9PEZI</name>
<evidence type="ECO:0000313" key="2">
    <source>
        <dbReference type="Proteomes" id="UP000298493"/>
    </source>
</evidence>
<gene>
    <name evidence="1" type="ORF">E6O75_ATG05962</name>
</gene>
<proteinExistence type="predicted"/>
<accession>A0A4Z1PB69</accession>
<dbReference type="Proteomes" id="UP000298493">
    <property type="component" value="Unassembled WGS sequence"/>
</dbReference>
<dbReference type="EMBL" id="SNSC02000013">
    <property type="protein sequence ID" value="TID18841.1"/>
    <property type="molecule type" value="Genomic_DNA"/>
</dbReference>
<organism evidence="1 2">
    <name type="scientific">Venturia nashicola</name>
    <dbReference type="NCBI Taxonomy" id="86259"/>
    <lineage>
        <taxon>Eukaryota</taxon>
        <taxon>Fungi</taxon>
        <taxon>Dikarya</taxon>
        <taxon>Ascomycota</taxon>
        <taxon>Pezizomycotina</taxon>
        <taxon>Dothideomycetes</taxon>
        <taxon>Pleosporomycetidae</taxon>
        <taxon>Venturiales</taxon>
        <taxon>Venturiaceae</taxon>
        <taxon>Venturia</taxon>
    </lineage>
</organism>
<sequence length="82" mass="9171">MITGMTARLYHSILKIFICTTEFSMAVRSRDIEQLNAAAGERKLMALAGVLWDGKHDVTQGCPNLERVVPLSCIKHHAFPFL</sequence>
<protein>
    <submittedName>
        <fullName evidence="1">Uncharacterized protein</fullName>
    </submittedName>
</protein>
<dbReference type="AlphaFoldDB" id="A0A4Z1PB69"/>
<reference evidence="1 2" key="1">
    <citation type="submission" date="2019-04" db="EMBL/GenBank/DDBJ databases">
        <title>High contiguity whole genome sequence and gene annotation resource for two Venturia nashicola isolates.</title>
        <authorList>
            <person name="Prokchorchik M."/>
            <person name="Won K."/>
            <person name="Lee Y."/>
            <person name="Choi E.D."/>
            <person name="Segonzac C."/>
            <person name="Sohn K.H."/>
        </authorList>
    </citation>
    <scope>NUCLEOTIDE SEQUENCE [LARGE SCALE GENOMIC DNA]</scope>
    <source>
        <strain evidence="1 2">PRI2</strain>
    </source>
</reference>